<dbReference type="EC" id="5.6.2.4" evidence="8"/>
<dbReference type="PROSITE" id="PS51192">
    <property type="entry name" value="HELICASE_ATP_BIND_1"/>
    <property type="match status" value="1"/>
</dbReference>
<dbReference type="EMBL" id="LR724484">
    <property type="protein sequence ID" value="VWO95074.1"/>
    <property type="molecule type" value="Genomic_DNA"/>
</dbReference>
<dbReference type="InterPro" id="IPR014001">
    <property type="entry name" value="Helicase_ATP-bd"/>
</dbReference>
<keyword evidence="6" id="KW-0539">Nucleus</keyword>
<dbReference type="GO" id="GO:0043138">
    <property type="term" value="F:3'-5' DNA helicase activity"/>
    <property type="evidence" value="ECO:0007669"/>
    <property type="project" value="UniProtKB-EC"/>
</dbReference>
<keyword evidence="12" id="KW-0347">Helicase</keyword>
<keyword evidence="5" id="KW-0413">Isomerase</keyword>
<feature type="region of interest" description="Disordered" evidence="9">
    <location>
        <begin position="791"/>
        <end position="815"/>
    </location>
</feature>
<reference evidence="12" key="1">
    <citation type="submission" date="2019-10" db="EMBL/GenBank/DDBJ databases">
        <authorList>
            <person name="Nor Muhammad N."/>
        </authorList>
    </citation>
    <scope>NUCLEOTIDE SEQUENCE</scope>
</reference>
<dbReference type="PANTHER" id="PTHR13710">
    <property type="entry name" value="DNA HELICASE RECQ FAMILY MEMBER"/>
    <property type="match status" value="1"/>
</dbReference>
<feature type="region of interest" description="Disordered" evidence="9">
    <location>
        <begin position="666"/>
        <end position="687"/>
    </location>
</feature>
<dbReference type="PROSITE" id="PS51194">
    <property type="entry name" value="HELICASE_CTER"/>
    <property type="match status" value="1"/>
</dbReference>
<evidence type="ECO:0000313" key="12">
    <source>
        <dbReference type="EMBL" id="VWO95074.1"/>
    </source>
</evidence>
<keyword evidence="12" id="KW-0378">Hydrolase</keyword>
<proteinExistence type="inferred from homology"/>
<evidence type="ECO:0000259" key="11">
    <source>
        <dbReference type="PROSITE" id="PS51194"/>
    </source>
</evidence>
<dbReference type="GO" id="GO:0005737">
    <property type="term" value="C:cytoplasm"/>
    <property type="evidence" value="ECO:0007669"/>
    <property type="project" value="TreeGrafter"/>
</dbReference>
<comment type="similarity">
    <text evidence="1">Belongs to the helicase family. RecQ subfamily.</text>
</comment>
<dbReference type="GO" id="GO:0016787">
    <property type="term" value="F:hydrolase activity"/>
    <property type="evidence" value="ECO:0007669"/>
    <property type="project" value="UniProtKB-KW"/>
</dbReference>
<feature type="compositionally biased region" description="Pro residues" evidence="9">
    <location>
        <begin position="46"/>
        <end position="59"/>
    </location>
</feature>
<dbReference type="GO" id="GO:0000724">
    <property type="term" value="P:double-strand break repair via homologous recombination"/>
    <property type="evidence" value="ECO:0007669"/>
    <property type="project" value="TreeGrafter"/>
</dbReference>
<feature type="compositionally biased region" description="Low complexity" evidence="9">
    <location>
        <begin position="30"/>
        <end position="45"/>
    </location>
</feature>
<feature type="compositionally biased region" description="Polar residues" evidence="9">
    <location>
        <begin position="796"/>
        <end position="805"/>
    </location>
</feature>
<evidence type="ECO:0000256" key="8">
    <source>
        <dbReference type="ARBA" id="ARBA00034808"/>
    </source>
</evidence>
<feature type="region of interest" description="Disordered" evidence="9">
    <location>
        <begin position="543"/>
        <end position="570"/>
    </location>
</feature>
<evidence type="ECO:0000256" key="6">
    <source>
        <dbReference type="ARBA" id="ARBA00023242"/>
    </source>
</evidence>
<keyword evidence="2" id="KW-0547">Nucleotide-binding</keyword>
<keyword evidence="4" id="KW-0238">DNA-binding</keyword>
<evidence type="ECO:0000256" key="9">
    <source>
        <dbReference type="SAM" id="MobiDB-lite"/>
    </source>
</evidence>
<dbReference type="PANTHER" id="PTHR13710:SF153">
    <property type="entry name" value="RECQ-LIKE DNA HELICASE BLM"/>
    <property type="match status" value="1"/>
</dbReference>
<evidence type="ECO:0000256" key="2">
    <source>
        <dbReference type="ARBA" id="ARBA00022741"/>
    </source>
</evidence>
<dbReference type="Pfam" id="PF00271">
    <property type="entry name" value="Helicase_C"/>
    <property type="match status" value="1"/>
</dbReference>
<dbReference type="GO" id="GO:0009378">
    <property type="term" value="F:four-way junction helicase activity"/>
    <property type="evidence" value="ECO:0007669"/>
    <property type="project" value="TreeGrafter"/>
</dbReference>
<evidence type="ECO:0000256" key="7">
    <source>
        <dbReference type="ARBA" id="ARBA00034617"/>
    </source>
</evidence>
<evidence type="ECO:0000256" key="1">
    <source>
        <dbReference type="ARBA" id="ARBA00005446"/>
    </source>
</evidence>
<dbReference type="InterPro" id="IPR011545">
    <property type="entry name" value="DEAD/DEAH_box_helicase_dom"/>
</dbReference>
<dbReference type="InterPro" id="IPR001650">
    <property type="entry name" value="Helicase_C-like"/>
</dbReference>
<feature type="domain" description="Helicase ATP-binding" evidence="10">
    <location>
        <begin position="105"/>
        <end position="379"/>
    </location>
</feature>
<protein>
    <recommendedName>
        <fullName evidence="8">DNA 3'-5' helicase</fullName>
        <ecNumber evidence="8">5.6.2.4</ecNumber>
    </recommendedName>
</protein>
<dbReference type="GO" id="GO:0005524">
    <property type="term" value="F:ATP binding"/>
    <property type="evidence" value="ECO:0007669"/>
    <property type="project" value="UniProtKB-KW"/>
</dbReference>
<gene>
    <name evidence="12" type="primary">Q4WMS3</name>
</gene>
<dbReference type="GO" id="GO:0005634">
    <property type="term" value="C:nucleus"/>
    <property type="evidence" value="ECO:0007669"/>
    <property type="project" value="TreeGrafter"/>
</dbReference>
<dbReference type="GO" id="GO:0003677">
    <property type="term" value="F:DNA binding"/>
    <property type="evidence" value="ECO:0007669"/>
    <property type="project" value="UniProtKB-KW"/>
</dbReference>
<evidence type="ECO:0000259" key="10">
    <source>
        <dbReference type="PROSITE" id="PS51192"/>
    </source>
</evidence>
<dbReference type="InterPro" id="IPR027417">
    <property type="entry name" value="P-loop_NTPase"/>
</dbReference>
<evidence type="ECO:0000256" key="3">
    <source>
        <dbReference type="ARBA" id="ARBA00022840"/>
    </source>
</evidence>
<feature type="compositionally biased region" description="Polar residues" evidence="9">
    <location>
        <begin position="551"/>
        <end position="562"/>
    </location>
</feature>
<dbReference type="SUPFAM" id="SSF52540">
    <property type="entry name" value="P-loop containing nucleoside triphosphate hydrolases"/>
    <property type="match status" value="1"/>
</dbReference>
<feature type="domain" description="Helicase C-terminal" evidence="11">
    <location>
        <begin position="406"/>
        <end position="568"/>
    </location>
</feature>
<feature type="region of interest" description="Disordered" evidence="9">
    <location>
        <begin position="1"/>
        <end position="81"/>
    </location>
</feature>
<dbReference type="Gene3D" id="3.40.50.300">
    <property type="entry name" value="P-loop containing nucleotide triphosphate hydrolases"/>
    <property type="match status" value="3"/>
</dbReference>
<accession>A0A5K1JTQ7</accession>
<dbReference type="Pfam" id="PF00270">
    <property type="entry name" value="DEAD"/>
    <property type="match status" value="2"/>
</dbReference>
<evidence type="ECO:0000256" key="4">
    <source>
        <dbReference type="ARBA" id="ARBA00023125"/>
    </source>
</evidence>
<sequence>MNTFEIALQATPRRRKTPQRDYGHGSPNARTLSPTPQTRTSSTLLPTPPRSQIPTPGPPSASSDLAREGPKPWPKLGTRVSQDEIKAATKQIFGYEPRAWQLQTMEKILEGYDVMTVAGTGAGKSLVFALIVIAAALAKVRGLVLVVCPLKALQNDQVRRINTAGAPVVQDTGGKAATENTQASVVAGVGRDTSGELQDLERRGAIPGVEQATAKDPEDGGSGERMRVEELGPSEYRQGMPINEAETLVPPSVLTGAKKSVPQISAVAINEDNNDPSLFRDLEKGRTNLCYASPECLLRNNNFKKLFRSEKFRKRLLAVIVDEAHVMFNWAKEFRKDYAELKQLRILTGTETAWSLFSATFPTDVFNFCFESVGMGLGRPFWGMDLGSDRPNLALWVRPMEYTKSSYAALFHLLPGSPEHSHDLPKSIFYFATRREAREACSILRRLLPPSFYSALAVFTAVYSDGYKERTMDKFRRGMVRWLFCTDAAGMGCDVPDILLSVIYGIQELCGAIQKGGRAVRDPSLQGTMLWLVEDWAFEHQEAAKGKTGDESTSIEGSTSKTGSKDAERRAKLDPAAKGFINRSQSDECMRTFAREYFQPQPKFVGRPNEGQWEQVWEVAERTEEPRPGACCSARSCRLHPNEPLGILSAEQRDLTAQMQQHLDGSVATPIDEPPHPGLTSSASRRCSKEERETLREVLCSWRDSYWAGIRDDNPLLSRHWVLDDETIDSLVTSAHRIINQRNPIDEGFVRKLVPWSWDAGILGGLVSTLESFRRSVLSRVAEARRKVRLSARDVSPTSRGSSSRAGVPKAEPVPESMVHQFRLSHAMAVEPPVAQRAEDMMSS</sequence>
<evidence type="ECO:0000256" key="5">
    <source>
        <dbReference type="ARBA" id="ARBA00023235"/>
    </source>
</evidence>
<name>A0A5K1JTQ7_9APHY</name>
<comment type="catalytic activity">
    <reaction evidence="7">
        <text>Couples ATP hydrolysis with the unwinding of duplex DNA by translocating in the 3'-5' direction.</text>
        <dbReference type="EC" id="5.6.2.4"/>
    </reaction>
</comment>
<dbReference type="SMART" id="SM00487">
    <property type="entry name" value="DEXDc"/>
    <property type="match status" value="1"/>
</dbReference>
<keyword evidence="3" id="KW-0067">ATP-binding</keyword>
<dbReference type="AlphaFoldDB" id="A0A5K1JTQ7"/>
<dbReference type="GO" id="GO:0005694">
    <property type="term" value="C:chromosome"/>
    <property type="evidence" value="ECO:0007669"/>
    <property type="project" value="TreeGrafter"/>
</dbReference>
<organism evidence="12">
    <name type="scientific">Ganoderma boninense</name>
    <dbReference type="NCBI Taxonomy" id="34458"/>
    <lineage>
        <taxon>Eukaryota</taxon>
        <taxon>Fungi</taxon>
        <taxon>Dikarya</taxon>
        <taxon>Basidiomycota</taxon>
        <taxon>Agaricomycotina</taxon>
        <taxon>Agaricomycetes</taxon>
        <taxon>Polyporales</taxon>
        <taxon>Polyporaceae</taxon>
        <taxon>Ganoderma</taxon>
    </lineage>
</organism>